<dbReference type="RefSeq" id="WP_014560860.1">
    <property type="nucleotide sequence ID" value="NC_017464.1"/>
</dbReference>
<dbReference type="EMBL" id="CP003418">
    <property type="protein sequence ID" value="AFH49711.1"/>
    <property type="molecule type" value="Genomic_DNA"/>
</dbReference>
<dbReference type="HOGENOM" id="CLU_1945862_0_0_10"/>
<evidence type="ECO:0000313" key="1">
    <source>
        <dbReference type="EMBL" id="AFH49711.1"/>
    </source>
</evidence>
<keyword evidence="2" id="KW-1185">Reference proteome</keyword>
<gene>
    <name evidence="1" type="ordered locus">IALB_2006</name>
</gene>
<reference evidence="1 2" key="1">
    <citation type="journal article" date="2012" name="Front. Microbiol.">
        <title>Complete genome of Ignavibacterium album, a metabolically versatile, flagellated, facultative anaerobe from the phylum Chlorobi.</title>
        <authorList>
            <person name="Liu Z."/>
            <person name="Frigaard N.-U."/>
            <person name="Vogl K."/>
            <person name="Iino T."/>
            <person name="Ohkuma M."/>
            <person name="Overmann J."/>
            <person name="Bryant D.A."/>
        </authorList>
    </citation>
    <scope>NUCLEOTIDE SEQUENCE [LARGE SCALE GENOMIC DNA]</scope>
    <source>
        <strain evidence="2">DSM 19864 / JCM 16511 / NBRC 101810 / Mat9-16</strain>
    </source>
</reference>
<name>I0AL54_IGNAJ</name>
<sequence length="129" mass="15126">MKTIYGSLIITILLAVTVPAQQMYFCEGVTSDGYPLNSSDVFTIPKDGGYLYVLVKLSYSIECNKVTYFIYNVDSYGNKSFDNSFYQDVNRNFNWFWRQVTFYKPGLYEIEVYDCYDYKVASGRLRIQY</sequence>
<dbReference type="Proteomes" id="UP000007394">
    <property type="component" value="Chromosome"/>
</dbReference>
<organism evidence="1 2">
    <name type="scientific">Ignavibacterium album (strain DSM 19864 / JCM 16511 / NBRC 101810 / Mat9-16)</name>
    <dbReference type="NCBI Taxonomy" id="945713"/>
    <lineage>
        <taxon>Bacteria</taxon>
        <taxon>Pseudomonadati</taxon>
        <taxon>Ignavibacteriota</taxon>
        <taxon>Ignavibacteria</taxon>
        <taxon>Ignavibacteriales</taxon>
        <taxon>Ignavibacteriaceae</taxon>
        <taxon>Ignavibacterium</taxon>
    </lineage>
</organism>
<accession>I0AL54</accession>
<dbReference type="STRING" id="945713.IALB_2006"/>
<protein>
    <submittedName>
        <fullName evidence="1">Uncharacterized protein</fullName>
    </submittedName>
</protein>
<dbReference type="KEGG" id="ial:IALB_2006"/>
<proteinExistence type="predicted"/>
<dbReference type="AlphaFoldDB" id="I0AL54"/>
<evidence type="ECO:0000313" key="2">
    <source>
        <dbReference type="Proteomes" id="UP000007394"/>
    </source>
</evidence>